<evidence type="ECO:0000313" key="2">
    <source>
        <dbReference type="Proteomes" id="UP000054928"/>
    </source>
</evidence>
<sequence>MKTCSNYASHKYSGCARERTRTRSLMKTKQFYQLVEEEVVGGLSGIEYTYSSDGGIASSNSL</sequence>
<dbReference type="GeneID" id="36402213"/>
<dbReference type="EMBL" id="CCYD01003042">
    <property type="protein sequence ID" value="CEG49393.1"/>
    <property type="molecule type" value="Genomic_DNA"/>
</dbReference>
<dbReference type="Proteomes" id="UP000054928">
    <property type="component" value="Unassembled WGS sequence"/>
</dbReference>
<name>A0A0P1B3Q7_PLAHL</name>
<organism evidence="1 2">
    <name type="scientific">Plasmopara halstedii</name>
    <name type="common">Downy mildew of sunflower</name>
    <dbReference type="NCBI Taxonomy" id="4781"/>
    <lineage>
        <taxon>Eukaryota</taxon>
        <taxon>Sar</taxon>
        <taxon>Stramenopiles</taxon>
        <taxon>Oomycota</taxon>
        <taxon>Peronosporomycetes</taxon>
        <taxon>Peronosporales</taxon>
        <taxon>Peronosporaceae</taxon>
        <taxon>Plasmopara</taxon>
    </lineage>
</organism>
<reference evidence="2" key="1">
    <citation type="submission" date="2014-09" db="EMBL/GenBank/DDBJ databases">
        <authorList>
            <person name="Sharma Rahul"/>
            <person name="Thines Marco"/>
        </authorList>
    </citation>
    <scope>NUCLEOTIDE SEQUENCE [LARGE SCALE GENOMIC DNA]</scope>
</reference>
<accession>A0A0P1B3Q7</accession>
<dbReference type="RefSeq" id="XP_024585762.1">
    <property type="nucleotide sequence ID" value="XM_024720577.1"/>
</dbReference>
<keyword evidence="2" id="KW-1185">Reference proteome</keyword>
<protein>
    <submittedName>
        <fullName evidence="1">Uncharacterized protein</fullName>
    </submittedName>
</protein>
<evidence type="ECO:0000313" key="1">
    <source>
        <dbReference type="EMBL" id="CEG49393.1"/>
    </source>
</evidence>
<dbReference type="AlphaFoldDB" id="A0A0P1B3Q7"/>
<proteinExistence type="predicted"/>